<comment type="caution">
    <text evidence="1">The sequence shown here is derived from an EMBL/GenBank/DDBJ whole genome shotgun (WGS) entry which is preliminary data.</text>
</comment>
<evidence type="ECO:0000313" key="2">
    <source>
        <dbReference type="Proteomes" id="UP001437256"/>
    </source>
</evidence>
<organism evidence="1 2">
    <name type="scientific">Marasmius tenuissimus</name>
    <dbReference type="NCBI Taxonomy" id="585030"/>
    <lineage>
        <taxon>Eukaryota</taxon>
        <taxon>Fungi</taxon>
        <taxon>Dikarya</taxon>
        <taxon>Basidiomycota</taxon>
        <taxon>Agaricomycotina</taxon>
        <taxon>Agaricomycetes</taxon>
        <taxon>Agaricomycetidae</taxon>
        <taxon>Agaricales</taxon>
        <taxon>Marasmiineae</taxon>
        <taxon>Marasmiaceae</taxon>
        <taxon>Marasmius</taxon>
    </lineage>
</organism>
<evidence type="ECO:0000313" key="1">
    <source>
        <dbReference type="EMBL" id="KAL0071808.1"/>
    </source>
</evidence>
<accession>A0ABR3AFL9</accession>
<sequence length="520" mass="60029">MYRSLTSCKLVCKQLRQLIDESSALQYILELAITGNVDGEHSNLSVAEKLSTLRSRQRAWDKLKWNREIRWPMAGGNIWELFGNVLAQKDREGWLMFRQLPSRYRGIEDREWRVKPGFRTRDLGMDPSQDLLVLVEAPRWWGNSPDRSYRFHIKTLSTCTKHPLYVGDGPEDPGIIVHRQRFPDPHLSYTVQISGHHLGVLFNSVEMGENEIIIWDWQSGVMKLHLTGDQIRSFSFLSERHVALAVISVFVHQEELGISLLVVDFEAEPSQKKRYNESTHSYSLMLPKLSASTLPASFSIRCDPSPTWAPNPDLRVPFHLAPWNRIYVVSLFFQIDEDSEDEEEEEENAHVVVLFAPQSTLLAHADAQEDTHRTIDWDVWGPTGTRLMKFPHAQMHSTVWECYSYGSRYVVWECSSRTNDMYTMLLYDFSRRARSREEATAHNCDLSALRSLPPDETFYVDAPTEITKIFDQKVTTCMPYRVHLVSLPATHPGSSLMCSEDALIVVDSSEDERQYRILTF</sequence>
<dbReference type="Proteomes" id="UP001437256">
    <property type="component" value="Unassembled WGS sequence"/>
</dbReference>
<protein>
    <recommendedName>
        <fullName evidence="3">F-box domain-containing protein</fullName>
    </recommendedName>
</protein>
<evidence type="ECO:0008006" key="3">
    <source>
        <dbReference type="Google" id="ProtNLM"/>
    </source>
</evidence>
<keyword evidence="2" id="KW-1185">Reference proteome</keyword>
<dbReference type="EMBL" id="JBBXMP010000002">
    <property type="protein sequence ID" value="KAL0071808.1"/>
    <property type="molecule type" value="Genomic_DNA"/>
</dbReference>
<name>A0ABR3AFL9_9AGAR</name>
<proteinExistence type="predicted"/>
<reference evidence="1 2" key="1">
    <citation type="submission" date="2024-05" db="EMBL/GenBank/DDBJ databases">
        <title>A draft genome resource for the thread blight pathogen Marasmius tenuissimus strain MS-2.</title>
        <authorList>
            <person name="Yulfo-Soto G.E."/>
            <person name="Baruah I.K."/>
            <person name="Amoako-Attah I."/>
            <person name="Bukari Y."/>
            <person name="Meinhardt L.W."/>
            <person name="Bailey B.A."/>
            <person name="Cohen S.P."/>
        </authorList>
    </citation>
    <scope>NUCLEOTIDE SEQUENCE [LARGE SCALE GENOMIC DNA]</scope>
    <source>
        <strain evidence="1 2">MS-2</strain>
    </source>
</reference>
<gene>
    <name evidence="1" type="ORF">AAF712_000730</name>
</gene>